<evidence type="ECO:0000313" key="1">
    <source>
        <dbReference type="EMBL" id="EME74039.1"/>
    </source>
</evidence>
<protein>
    <submittedName>
        <fullName evidence="1">Uncharacterized protein</fullName>
    </submittedName>
</protein>
<name>M5P3N3_9BACI</name>
<reference evidence="1 2" key="1">
    <citation type="journal article" date="2013" name="Genome Announc.">
        <title>Draft Whole-Genome Sequence of Bacillus sonorensis Strain L12, a Source of Nonribosomal Lipopeptides.</title>
        <authorList>
            <person name="Adimpong D.B."/>
            <person name="Sorensen K.I."/>
            <person name="Nielsen D.S."/>
            <person name="Thorsen L."/>
            <person name="Rasmussen T.B."/>
            <person name="Derkx P.M."/>
            <person name="Jespersen L."/>
        </authorList>
    </citation>
    <scope>NUCLEOTIDE SEQUENCE [LARGE SCALE GENOMIC DNA]</scope>
    <source>
        <strain evidence="1 2">L12</strain>
    </source>
</reference>
<dbReference type="GeneID" id="92851556"/>
<dbReference type="PATRIC" id="fig|1274524.3.peg.2977"/>
<proteinExistence type="predicted"/>
<evidence type="ECO:0000313" key="2">
    <source>
        <dbReference type="Proteomes" id="UP000011907"/>
    </source>
</evidence>
<gene>
    <name evidence="1" type="ORF">BSONL12_13781</name>
</gene>
<dbReference type="EMBL" id="AOFM01000008">
    <property type="protein sequence ID" value="EME74039.1"/>
    <property type="molecule type" value="Genomic_DNA"/>
</dbReference>
<dbReference type="AlphaFoldDB" id="M5P3N3"/>
<dbReference type="Proteomes" id="UP000011907">
    <property type="component" value="Unassembled WGS sequence"/>
</dbReference>
<sequence>MESKLLFSFLEDAYSLPLTAPNRIEGKKTFCFTIHTGAASEPQGRLRGRAFVVLFSEIPWCLLSLGTIDANLMIRSLGGDDIQYLFAHIKE</sequence>
<organism evidence="1 2">
    <name type="scientific">Bacillus sonorensis L12</name>
    <dbReference type="NCBI Taxonomy" id="1274524"/>
    <lineage>
        <taxon>Bacteria</taxon>
        <taxon>Bacillati</taxon>
        <taxon>Bacillota</taxon>
        <taxon>Bacilli</taxon>
        <taxon>Bacillales</taxon>
        <taxon>Bacillaceae</taxon>
        <taxon>Bacillus</taxon>
    </lineage>
</organism>
<dbReference type="RefSeq" id="WP_006638735.1">
    <property type="nucleotide sequence ID" value="NZ_AOFM01000008.1"/>
</dbReference>
<comment type="caution">
    <text evidence="1">The sequence shown here is derived from an EMBL/GenBank/DDBJ whole genome shotgun (WGS) entry which is preliminary data.</text>
</comment>
<accession>M5P3N3</accession>
<dbReference type="STRING" id="1274524.BSONL12_13781"/>